<reference evidence="2 3" key="1">
    <citation type="submission" date="2018-04" db="EMBL/GenBank/DDBJ databases">
        <title>Subsurface microbial communities from deep shales in Ohio and West Virginia, USA.</title>
        <authorList>
            <person name="Wrighton K."/>
        </authorList>
    </citation>
    <scope>NUCLEOTIDE SEQUENCE [LARGE SCALE GENOMIC DNA]</scope>
    <source>
        <strain evidence="2 3">WC1</strain>
    </source>
</reference>
<dbReference type="EMBL" id="QAXS01000032">
    <property type="protein sequence ID" value="PTV94431.1"/>
    <property type="molecule type" value="Genomic_DNA"/>
</dbReference>
<dbReference type="RefSeq" id="WP_108141770.1">
    <property type="nucleotide sequence ID" value="NZ_QAXS01000032.1"/>
</dbReference>
<comment type="caution">
    <text evidence="2">The sequence shown here is derived from an EMBL/GenBank/DDBJ whole genome shotgun (WGS) entry which is preliminary data.</text>
</comment>
<dbReference type="Proteomes" id="UP000244089">
    <property type="component" value="Unassembled WGS sequence"/>
</dbReference>
<accession>A0A2T5RGZ0</accession>
<sequence length="87" mass="9864">MFSKLYLKIKNINFSSILINLFFSLGFLLILIGIMSMVMMGSVRGKYENIVVYYIIGLFSGGIILITLGQIINILEDIKNNLKKLDN</sequence>
<proteinExistence type="predicted"/>
<keyword evidence="1" id="KW-0472">Membrane</keyword>
<organism evidence="2 3">
    <name type="scientific">Halanaerobium saccharolyticum</name>
    <dbReference type="NCBI Taxonomy" id="43595"/>
    <lineage>
        <taxon>Bacteria</taxon>
        <taxon>Bacillati</taxon>
        <taxon>Bacillota</taxon>
        <taxon>Clostridia</taxon>
        <taxon>Halanaerobiales</taxon>
        <taxon>Halanaerobiaceae</taxon>
        <taxon>Halanaerobium</taxon>
    </lineage>
</organism>
<evidence type="ECO:0000313" key="2">
    <source>
        <dbReference type="EMBL" id="PTV94431.1"/>
    </source>
</evidence>
<gene>
    <name evidence="2" type="ORF">C8C76_1325</name>
</gene>
<feature type="transmembrane region" description="Helical" evidence="1">
    <location>
        <begin position="12"/>
        <end position="39"/>
    </location>
</feature>
<protein>
    <submittedName>
        <fullName evidence="2">Uncharacterized protein</fullName>
    </submittedName>
</protein>
<name>A0A2T5RGZ0_9FIRM</name>
<dbReference type="AlphaFoldDB" id="A0A2T5RGZ0"/>
<keyword evidence="1" id="KW-1133">Transmembrane helix</keyword>
<keyword evidence="1" id="KW-0812">Transmembrane</keyword>
<feature type="transmembrane region" description="Helical" evidence="1">
    <location>
        <begin position="51"/>
        <end position="75"/>
    </location>
</feature>
<evidence type="ECO:0000256" key="1">
    <source>
        <dbReference type="SAM" id="Phobius"/>
    </source>
</evidence>
<evidence type="ECO:0000313" key="3">
    <source>
        <dbReference type="Proteomes" id="UP000244089"/>
    </source>
</evidence>